<evidence type="ECO:0008006" key="3">
    <source>
        <dbReference type="Google" id="ProtNLM"/>
    </source>
</evidence>
<gene>
    <name evidence="1" type="ORF">CDAR_621531</name>
</gene>
<accession>A0AAV4VC25</accession>
<name>A0AAV4VC25_9ARAC</name>
<reference evidence="1 2" key="1">
    <citation type="submission" date="2021-06" db="EMBL/GenBank/DDBJ databases">
        <title>Caerostris darwini draft genome.</title>
        <authorList>
            <person name="Kono N."/>
            <person name="Arakawa K."/>
        </authorList>
    </citation>
    <scope>NUCLEOTIDE SEQUENCE [LARGE SCALE GENOMIC DNA]</scope>
</reference>
<organism evidence="1 2">
    <name type="scientific">Caerostris darwini</name>
    <dbReference type="NCBI Taxonomy" id="1538125"/>
    <lineage>
        <taxon>Eukaryota</taxon>
        <taxon>Metazoa</taxon>
        <taxon>Ecdysozoa</taxon>
        <taxon>Arthropoda</taxon>
        <taxon>Chelicerata</taxon>
        <taxon>Arachnida</taxon>
        <taxon>Araneae</taxon>
        <taxon>Araneomorphae</taxon>
        <taxon>Entelegynae</taxon>
        <taxon>Araneoidea</taxon>
        <taxon>Araneidae</taxon>
        <taxon>Caerostris</taxon>
    </lineage>
</organism>
<protein>
    <recommendedName>
        <fullName evidence="3">Heme oxygenase</fullName>
    </recommendedName>
</protein>
<proteinExistence type="predicted"/>
<dbReference type="InterPro" id="IPR043070">
    <property type="entry name" value="Spidroin_repeat"/>
</dbReference>
<evidence type="ECO:0000313" key="2">
    <source>
        <dbReference type="Proteomes" id="UP001054837"/>
    </source>
</evidence>
<evidence type="ECO:0000313" key="1">
    <source>
        <dbReference type="EMBL" id="GIY67662.1"/>
    </source>
</evidence>
<dbReference type="Gene3D" id="1.10.274.60">
    <property type="entry name" value="Spidroin, repetitive domain"/>
    <property type="match status" value="1"/>
</dbReference>
<dbReference type="EMBL" id="BPLQ01012765">
    <property type="protein sequence ID" value="GIY67662.1"/>
    <property type="molecule type" value="Genomic_DNA"/>
</dbReference>
<sequence>MTKSLNLALKNDKFTKEFQKVTTFTKAVLPSPTARDAFDCSDITPSDFSKTLYDNIRNVLKQYKVPCSHFLSKYAVDPVTKYFQSFAPTFILEIYAKTMAKVLISENSLNAENAAILGKGYFGSVLESASLYCVKSGAEYKLRTIFDAYRIFLESIGNFTPDKIPDGCFAFKTEIKSAVDLLKIKASANVTIN</sequence>
<dbReference type="Proteomes" id="UP001054837">
    <property type="component" value="Unassembled WGS sequence"/>
</dbReference>
<keyword evidence="2" id="KW-1185">Reference proteome</keyword>
<dbReference type="AlphaFoldDB" id="A0AAV4VC25"/>
<comment type="caution">
    <text evidence="1">The sequence shown here is derived from an EMBL/GenBank/DDBJ whole genome shotgun (WGS) entry which is preliminary data.</text>
</comment>